<dbReference type="PANTHER" id="PTHR14097:SF8">
    <property type="entry name" value="NAD(P)-BINDING DOMAIN-CONTAINING PROTEIN"/>
    <property type="match status" value="1"/>
</dbReference>
<name>A0A3G1KQR2_FORW1</name>
<dbReference type="InterPro" id="IPR001509">
    <property type="entry name" value="Epimerase_deHydtase"/>
</dbReference>
<dbReference type="GO" id="GO:0016020">
    <property type="term" value="C:membrane"/>
    <property type="evidence" value="ECO:0007669"/>
    <property type="project" value="UniProtKB-SubCell"/>
</dbReference>
<dbReference type="EMBL" id="CP017634">
    <property type="protein sequence ID" value="ATW24794.1"/>
    <property type="molecule type" value="Genomic_DNA"/>
</dbReference>
<sequence>MAFAGSKIRVIITGATGMVGEGVLHQCLSHPDVEQVLVINRRPCGVSHPRLREILHTNFFNLSPIESQLVHYQACFFCLGVSSVGMREGEYSRITHDLTLYVAGLLSRLNPEMVFCYVSGEGTDHTERGRIMWARVKGKTENDLLGLPFKNAYMFRPGYIHPIKGLKNTHKYYQALSWLYPVLRRFFPQHATSLKELGMAMIHSVNRGYDKPILENKDIEKSANSSR</sequence>
<dbReference type="PANTHER" id="PTHR14097">
    <property type="entry name" value="OXIDOREDUCTASE HTATIP2"/>
    <property type="match status" value="1"/>
</dbReference>
<organism evidence="3 4">
    <name type="scientific">Formimonas warabiya</name>
    <dbReference type="NCBI Taxonomy" id="1761012"/>
    <lineage>
        <taxon>Bacteria</taxon>
        <taxon>Bacillati</taxon>
        <taxon>Bacillota</taxon>
        <taxon>Clostridia</taxon>
        <taxon>Eubacteriales</taxon>
        <taxon>Peptococcaceae</taxon>
        <taxon>Candidatus Formimonas</taxon>
    </lineage>
</organism>
<dbReference type="InterPro" id="IPR036291">
    <property type="entry name" value="NAD(P)-bd_dom_sf"/>
</dbReference>
<comment type="subcellular location">
    <subcellularLocation>
        <location evidence="1">Membrane</location>
    </subcellularLocation>
</comment>
<evidence type="ECO:0000259" key="2">
    <source>
        <dbReference type="Pfam" id="PF01370"/>
    </source>
</evidence>
<keyword evidence="4" id="KW-1185">Reference proteome</keyword>
<dbReference type="OrthoDB" id="9785372at2"/>
<dbReference type="Gene3D" id="3.40.50.720">
    <property type="entry name" value="NAD(P)-binding Rossmann-like Domain"/>
    <property type="match status" value="1"/>
</dbReference>
<protein>
    <submittedName>
        <fullName evidence="3">Epimerase</fullName>
    </submittedName>
</protein>
<dbReference type="AlphaFoldDB" id="A0A3G1KQR2"/>
<dbReference type="RefSeq" id="WP_148134019.1">
    <property type="nucleotide sequence ID" value="NZ_CP017634.1"/>
</dbReference>
<feature type="domain" description="NAD-dependent epimerase/dehydratase" evidence="2">
    <location>
        <begin position="10"/>
        <end position="112"/>
    </location>
</feature>
<proteinExistence type="predicted"/>
<evidence type="ECO:0000256" key="1">
    <source>
        <dbReference type="ARBA" id="ARBA00004370"/>
    </source>
</evidence>
<dbReference type="SUPFAM" id="SSF51735">
    <property type="entry name" value="NAD(P)-binding Rossmann-fold domains"/>
    <property type="match status" value="1"/>
</dbReference>
<dbReference type="Pfam" id="PF01370">
    <property type="entry name" value="Epimerase"/>
    <property type="match status" value="1"/>
</dbReference>
<dbReference type="Proteomes" id="UP000323521">
    <property type="component" value="Chromosome"/>
</dbReference>
<accession>A0A3G1KQR2</accession>
<reference evidence="3 4" key="1">
    <citation type="submission" date="2016-10" db="EMBL/GenBank/DDBJ databases">
        <title>Complete Genome Sequence of Peptococcaceae strain DCMF.</title>
        <authorList>
            <person name="Edwards R.J."/>
            <person name="Holland S.I."/>
            <person name="Deshpande N.P."/>
            <person name="Wong Y.K."/>
            <person name="Ertan H."/>
            <person name="Manefield M."/>
            <person name="Russell T.L."/>
            <person name="Lee M.J."/>
        </authorList>
    </citation>
    <scope>NUCLEOTIDE SEQUENCE [LARGE SCALE GENOMIC DNA]</scope>
    <source>
        <strain evidence="3 4">DCMF</strain>
    </source>
</reference>
<gene>
    <name evidence="3" type="ORF">DCMF_08420</name>
</gene>
<evidence type="ECO:0000313" key="3">
    <source>
        <dbReference type="EMBL" id="ATW24794.1"/>
    </source>
</evidence>
<dbReference type="KEGG" id="fwa:DCMF_08420"/>
<evidence type="ECO:0000313" key="4">
    <source>
        <dbReference type="Proteomes" id="UP000323521"/>
    </source>
</evidence>